<dbReference type="PANTHER" id="PTHR10192:SF5">
    <property type="entry name" value="GEPHYRIN"/>
    <property type="match status" value="1"/>
</dbReference>
<evidence type="ECO:0000256" key="3">
    <source>
        <dbReference type="ARBA" id="ARBA00005046"/>
    </source>
</evidence>
<evidence type="ECO:0000313" key="14">
    <source>
        <dbReference type="Proteomes" id="UP000321248"/>
    </source>
</evidence>
<keyword evidence="9 11" id="KW-0501">Molybdenum cofactor biosynthesis</keyword>
<dbReference type="InterPro" id="IPR036135">
    <property type="entry name" value="MoeA_linker/N_sf"/>
</dbReference>
<evidence type="ECO:0000256" key="7">
    <source>
        <dbReference type="ARBA" id="ARBA00022723"/>
    </source>
</evidence>
<evidence type="ECO:0000256" key="1">
    <source>
        <dbReference type="ARBA" id="ARBA00001946"/>
    </source>
</evidence>
<dbReference type="SUPFAM" id="SSF63867">
    <property type="entry name" value="MoeA C-terminal domain-like"/>
    <property type="match status" value="1"/>
</dbReference>
<comment type="caution">
    <text evidence="13">The sequence shown here is derived from an EMBL/GenBank/DDBJ whole genome shotgun (WGS) entry which is preliminary data.</text>
</comment>
<comment type="function">
    <text evidence="2 11">Catalyzes the insertion of molybdate into adenylated molybdopterin with the concomitant release of AMP.</text>
</comment>
<protein>
    <recommendedName>
        <fullName evidence="11">Molybdopterin molybdenumtransferase</fullName>
        <ecNumber evidence="11">2.10.1.1</ecNumber>
    </recommendedName>
</protein>
<name>A0A5C8KRF6_9GAMM</name>
<dbReference type="SUPFAM" id="SSF63882">
    <property type="entry name" value="MoeA N-terminal region -like"/>
    <property type="match status" value="1"/>
</dbReference>
<reference evidence="13 14" key="1">
    <citation type="submission" date="2019-08" db="EMBL/GenBank/DDBJ databases">
        <authorList>
            <person name="Karlyshev A.V."/>
        </authorList>
    </citation>
    <scope>NUCLEOTIDE SEQUENCE [LARGE SCALE GENOMIC DNA]</scope>
    <source>
        <strain evidence="13 14">Alg18-2.2</strain>
    </source>
</reference>
<sequence length="414" mass="43714">MDDCSDGHAGQALPVAAARERLSALVAPVTDTEVVALAQLPGRVLAEAVSSPIAVPGADNSAMDGYALRADDLAEDVRLEVIATIYAGHPFQGQVGPRQAVRIFTGAPVPEGADTVVMQEHVAVDPDGRIGFTRLPRPGDNIRPAGEDIPLGAEVMGPGTLLRAAEIGVLASIGHDRALVYRRPRVAVLATGDELVPPGQPLAPGQIHDSNSATLGAMLWRLGVEVVDLGRAGDDPQTLERLFRDAAARCDAIVTSGGVSVGDADHVMPTLKRIGELHLWKIAMRPGRPLAFGRIDRCWFFGLPGNPVSVMATFHQIVQPALQRMMGMAPRPPLTLRATLQGGLRKKPGRTEFSRGILGHGEDGRLVVASAGRQGSGILSSMIRANCFIVVPQDSGSLEDGAEVDVQPFDGFVW</sequence>
<comment type="pathway">
    <text evidence="3 11">Cofactor biosynthesis; molybdopterin biosynthesis.</text>
</comment>
<dbReference type="UniPathway" id="UPA00344"/>
<dbReference type="GO" id="GO:0006777">
    <property type="term" value="P:Mo-molybdopterin cofactor biosynthetic process"/>
    <property type="evidence" value="ECO:0007669"/>
    <property type="project" value="UniProtKB-UniRule"/>
</dbReference>
<evidence type="ECO:0000256" key="8">
    <source>
        <dbReference type="ARBA" id="ARBA00022842"/>
    </source>
</evidence>
<evidence type="ECO:0000256" key="5">
    <source>
        <dbReference type="ARBA" id="ARBA00022505"/>
    </source>
</evidence>
<dbReference type="InterPro" id="IPR038987">
    <property type="entry name" value="MoeA-like"/>
</dbReference>
<dbReference type="EMBL" id="VRTS01000005">
    <property type="protein sequence ID" value="TXK62391.1"/>
    <property type="molecule type" value="Genomic_DNA"/>
</dbReference>
<dbReference type="PROSITE" id="PS01079">
    <property type="entry name" value="MOCF_BIOSYNTHESIS_2"/>
    <property type="match status" value="1"/>
</dbReference>
<evidence type="ECO:0000256" key="11">
    <source>
        <dbReference type="RuleBase" id="RU365090"/>
    </source>
</evidence>
<dbReference type="NCBIfam" id="TIGR00177">
    <property type="entry name" value="molyb_syn"/>
    <property type="match status" value="1"/>
</dbReference>
<dbReference type="Pfam" id="PF03454">
    <property type="entry name" value="MoeA_C"/>
    <property type="match status" value="1"/>
</dbReference>
<keyword evidence="6 11" id="KW-0808">Transferase</keyword>
<dbReference type="EC" id="2.10.1.1" evidence="11"/>
<dbReference type="Gene3D" id="2.40.340.10">
    <property type="entry name" value="MoeA, C-terminal, domain IV"/>
    <property type="match status" value="1"/>
</dbReference>
<dbReference type="SUPFAM" id="SSF53218">
    <property type="entry name" value="Molybdenum cofactor biosynthesis proteins"/>
    <property type="match status" value="1"/>
</dbReference>
<evidence type="ECO:0000256" key="10">
    <source>
        <dbReference type="ARBA" id="ARBA00047317"/>
    </source>
</evidence>
<dbReference type="FunFam" id="2.170.190.11:FF:000001">
    <property type="entry name" value="Molybdopterin molybdenumtransferase"/>
    <property type="match status" value="1"/>
</dbReference>
<dbReference type="GO" id="GO:0046872">
    <property type="term" value="F:metal ion binding"/>
    <property type="evidence" value="ECO:0007669"/>
    <property type="project" value="UniProtKB-UniRule"/>
</dbReference>
<dbReference type="PANTHER" id="PTHR10192">
    <property type="entry name" value="MOLYBDOPTERIN BIOSYNTHESIS PROTEIN"/>
    <property type="match status" value="1"/>
</dbReference>
<dbReference type="Proteomes" id="UP000321248">
    <property type="component" value="Unassembled WGS sequence"/>
</dbReference>
<dbReference type="Pfam" id="PF03453">
    <property type="entry name" value="MoeA_N"/>
    <property type="match status" value="1"/>
</dbReference>
<dbReference type="Gene3D" id="2.170.190.11">
    <property type="entry name" value="Molybdopterin biosynthesis moea protein, domain 3"/>
    <property type="match status" value="1"/>
</dbReference>
<evidence type="ECO:0000256" key="9">
    <source>
        <dbReference type="ARBA" id="ARBA00023150"/>
    </source>
</evidence>
<dbReference type="Gene3D" id="3.40.980.10">
    <property type="entry name" value="MoaB/Mog-like domain"/>
    <property type="match status" value="1"/>
</dbReference>
<dbReference type="Pfam" id="PF00994">
    <property type="entry name" value="MoCF_biosynth"/>
    <property type="match status" value="1"/>
</dbReference>
<dbReference type="FunFam" id="3.40.980.10:FF:000004">
    <property type="entry name" value="Molybdopterin molybdenumtransferase"/>
    <property type="match status" value="1"/>
</dbReference>
<comment type="catalytic activity">
    <reaction evidence="10">
        <text>adenylyl-molybdopterin + molybdate = Mo-molybdopterin + AMP + H(+)</text>
        <dbReference type="Rhea" id="RHEA:35047"/>
        <dbReference type="ChEBI" id="CHEBI:15378"/>
        <dbReference type="ChEBI" id="CHEBI:36264"/>
        <dbReference type="ChEBI" id="CHEBI:62727"/>
        <dbReference type="ChEBI" id="CHEBI:71302"/>
        <dbReference type="ChEBI" id="CHEBI:456215"/>
        <dbReference type="EC" id="2.10.1.1"/>
    </reaction>
</comment>
<keyword evidence="8 11" id="KW-0460">Magnesium</keyword>
<dbReference type="GO" id="GO:0005829">
    <property type="term" value="C:cytosol"/>
    <property type="evidence" value="ECO:0007669"/>
    <property type="project" value="TreeGrafter"/>
</dbReference>
<dbReference type="InterPro" id="IPR001453">
    <property type="entry name" value="MoaB/Mog_dom"/>
</dbReference>
<feature type="domain" description="MoaB/Mog" evidence="12">
    <location>
        <begin position="187"/>
        <end position="324"/>
    </location>
</feature>
<comment type="similarity">
    <text evidence="4 11">Belongs to the MoeA family.</text>
</comment>
<evidence type="ECO:0000259" key="12">
    <source>
        <dbReference type="SMART" id="SM00852"/>
    </source>
</evidence>
<evidence type="ECO:0000256" key="4">
    <source>
        <dbReference type="ARBA" id="ARBA00010763"/>
    </source>
</evidence>
<accession>A0A5C8KRF6</accession>
<organism evidence="13 14">
    <name type="scientific">Alkalisalibacterium limincola</name>
    <dbReference type="NCBI Taxonomy" id="2699169"/>
    <lineage>
        <taxon>Bacteria</taxon>
        <taxon>Pseudomonadati</taxon>
        <taxon>Pseudomonadota</taxon>
        <taxon>Gammaproteobacteria</taxon>
        <taxon>Lysobacterales</taxon>
        <taxon>Lysobacteraceae</taxon>
        <taxon>Alkalisalibacterium</taxon>
    </lineage>
</organism>
<evidence type="ECO:0000313" key="13">
    <source>
        <dbReference type="EMBL" id="TXK62391.1"/>
    </source>
</evidence>
<dbReference type="SMART" id="SM00852">
    <property type="entry name" value="MoCF_biosynth"/>
    <property type="match status" value="1"/>
</dbReference>
<keyword evidence="5 11" id="KW-0500">Molybdenum</keyword>
<dbReference type="CDD" id="cd00887">
    <property type="entry name" value="MoeA"/>
    <property type="match status" value="1"/>
</dbReference>
<comment type="cofactor">
    <cofactor evidence="1 11">
        <name>Mg(2+)</name>
        <dbReference type="ChEBI" id="CHEBI:18420"/>
    </cofactor>
</comment>
<gene>
    <name evidence="13" type="ORF">FU658_09075</name>
</gene>
<dbReference type="OrthoDB" id="9804758at2"/>
<evidence type="ECO:0000256" key="6">
    <source>
        <dbReference type="ARBA" id="ARBA00022679"/>
    </source>
</evidence>
<dbReference type="NCBIfam" id="NF045515">
    <property type="entry name" value="Glp_gephyrin"/>
    <property type="match status" value="1"/>
</dbReference>
<proteinExistence type="inferred from homology"/>
<dbReference type="AlphaFoldDB" id="A0A5C8KRF6"/>
<keyword evidence="14" id="KW-1185">Reference proteome</keyword>
<keyword evidence="7 11" id="KW-0479">Metal-binding</keyword>
<dbReference type="InterPro" id="IPR005110">
    <property type="entry name" value="MoeA_linker/N"/>
</dbReference>
<dbReference type="InterPro" id="IPR008284">
    <property type="entry name" value="MoCF_biosynth_CS"/>
</dbReference>
<dbReference type="InterPro" id="IPR036688">
    <property type="entry name" value="MoeA_C_domain_IV_sf"/>
</dbReference>
<dbReference type="InterPro" id="IPR036425">
    <property type="entry name" value="MoaB/Mog-like_dom_sf"/>
</dbReference>
<dbReference type="GO" id="GO:0061599">
    <property type="term" value="F:molybdopterin molybdotransferase activity"/>
    <property type="evidence" value="ECO:0007669"/>
    <property type="project" value="UniProtKB-UniRule"/>
</dbReference>
<dbReference type="InterPro" id="IPR005111">
    <property type="entry name" value="MoeA_C_domain_IV"/>
</dbReference>
<evidence type="ECO:0000256" key="2">
    <source>
        <dbReference type="ARBA" id="ARBA00002901"/>
    </source>
</evidence>
<dbReference type="Gene3D" id="3.90.105.10">
    <property type="entry name" value="Molybdopterin biosynthesis moea protein, domain 2"/>
    <property type="match status" value="1"/>
</dbReference>